<protein>
    <recommendedName>
        <fullName evidence="3">Multicilin</fullName>
    </recommendedName>
    <alternativeName>
        <fullName evidence="11">Multiciliate differentiation and DNA synthesis-associated cell cycle protein</fullName>
    </alternativeName>
    <alternativeName>
        <fullName evidence="12">Protein Idas</fullName>
    </alternativeName>
</protein>
<feature type="non-terminal residue" evidence="14">
    <location>
        <position position="349"/>
    </location>
</feature>
<evidence type="ECO:0000256" key="5">
    <source>
        <dbReference type="ARBA" id="ARBA00023015"/>
    </source>
</evidence>
<dbReference type="CDD" id="cd22590">
    <property type="entry name" value="McIdas_CC"/>
    <property type="match status" value="1"/>
</dbReference>
<dbReference type="GO" id="GO:0005634">
    <property type="term" value="C:nucleus"/>
    <property type="evidence" value="ECO:0007669"/>
    <property type="project" value="UniProtKB-SubCell"/>
</dbReference>
<evidence type="ECO:0000256" key="9">
    <source>
        <dbReference type="ARBA" id="ARBA00023242"/>
    </source>
</evidence>
<evidence type="ECO:0000256" key="3">
    <source>
        <dbReference type="ARBA" id="ARBA00018222"/>
    </source>
</evidence>
<feature type="region of interest" description="Disordered" evidence="13">
    <location>
        <begin position="222"/>
        <end position="250"/>
    </location>
</feature>
<sequence length="349" mass="37316">GSMERGGRRRAFGSSICPNSVQCTPAHLAKKAARHVGCTARPLPTVPRPRAPLPRLRRNSTPPVRAAPIYALDPAHTFPSLLQGRCFQDGPELNFQEFRDAGDNTPTLMPPSLDCDDFDFSLGEEVAFSPCISQLESSTLAQIPLQRLPSPELCWRDLAGQHQKALGDTLEANSQLQETVMQRQEELVMPKGCNVQLKELASQARQLAEVLDTLMLPQCADGAALSPSPHPPPAVAAPAGISSGPERRKEAAGVDAMLRDVSEKCRAALQSLGASPETKARTPTLHGAFRGLSNLRAEQRPVGGGVAGGDSLRVALGQAGGIRTLTFPQGSAFTMRTDGGGYRLLWVPR</sequence>
<evidence type="ECO:0000256" key="8">
    <source>
        <dbReference type="ARBA" id="ARBA00023163"/>
    </source>
</evidence>
<organism evidence="14 15">
    <name type="scientific">Rhinopomastus cyanomelas</name>
    <name type="common">Common scimitarbill</name>
    <dbReference type="NCBI Taxonomy" id="113115"/>
    <lineage>
        <taxon>Eukaryota</taxon>
        <taxon>Metazoa</taxon>
        <taxon>Chordata</taxon>
        <taxon>Craniata</taxon>
        <taxon>Vertebrata</taxon>
        <taxon>Euteleostomi</taxon>
        <taxon>Archelosauria</taxon>
        <taxon>Archosauria</taxon>
        <taxon>Dinosauria</taxon>
        <taxon>Saurischia</taxon>
        <taxon>Theropoda</taxon>
        <taxon>Coelurosauria</taxon>
        <taxon>Aves</taxon>
        <taxon>Neognathae</taxon>
        <taxon>Neoaves</taxon>
        <taxon>Telluraves</taxon>
        <taxon>Coraciimorphae</taxon>
        <taxon>Bucerotiformes</taxon>
        <taxon>Rhinopomastidae</taxon>
        <taxon>Rhinopomastus</taxon>
    </lineage>
</organism>
<keyword evidence="5" id="KW-0805">Transcription regulation</keyword>
<dbReference type="GO" id="GO:0030030">
    <property type="term" value="P:cell projection organization"/>
    <property type="evidence" value="ECO:0007669"/>
    <property type="project" value="UniProtKB-KW"/>
</dbReference>
<feature type="region of interest" description="Disordered" evidence="13">
    <location>
        <begin position="41"/>
        <end position="61"/>
    </location>
</feature>
<dbReference type="OrthoDB" id="9445365at2759"/>
<reference evidence="14 15" key="1">
    <citation type="submission" date="2019-09" db="EMBL/GenBank/DDBJ databases">
        <title>Bird 10,000 Genomes (B10K) Project - Family phase.</title>
        <authorList>
            <person name="Zhang G."/>
        </authorList>
    </citation>
    <scope>NUCLEOTIDE SEQUENCE [LARGE SCALE GENOMIC DNA]</scope>
    <source>
        <strain evidence="14">B10K-DU-002-35</strain>
        <tissue evidence="14">Muscle</tissue>
    </source>
</reference>
<evidence type="ECO:0000256" key="10">
    <source>
        <dbReference type="ARBA" id="ARBA00023306"/>
    </source>
</evidence>
<evidence type="ECO:0000256" key="12">
    <source>
        <dbReference type="ARBA" id="ARBA00033197"/>
    </source>
</evidence>
<evidence type="ECO:0000256" key="11">
    <source>
        <dbReference type="ARBA" id="ARBA00031136"/>
    </source>
</evidence>
<comment type="subcellular location">
    <subcellularLocation>
        <location evidence="1">Nucleus</location>
    </subcellularLocation>
</comment>
<keyword evidence="7" id="KW-0010">Activator</keyword>
<keyword evidence="8" id="KW-0804">Transcription</keyword>
<evidence type="ECO:0000256" key="2">
    <source>
        <dbReference type="ARBA" id="ARBA00007979"/>
    </source>
</evidence>
<evidence type="ECO:0000256" key="1">
    <source>
        <dbReference type="ARBA" id="ARBA00004123"/>
    </source>
</evidence>
<keyword evidence="9" id="KW-0539">Nucleus</keyword>
<proteinExistence type="inferred from homology"/>
<dbReference type="Proteomes" id="UP000565785">
    <property type="component" value="Unassembled WGS sequence"/>
</dbReference>
<dbReference type="PANTHER" id="PTHR13372">
    <property type="entry name" value="GEMININ"/>
    <property type="match status" value="1"/>
</dbReference>
<keyword evidence="4" id="KW-0970">Cilium biogenesis/degradation</keyword>
<dbReference type="InterPro" id="IPR022786">
    <property type="entry name" value="Geminin/Multicilin"/>
</dbReference>
<dbReference type="GO" id="GO:0045786">
    <property type="term" value="P:negative regulation of cell cycle"/>
    <property type="evidence" value="ECO:0007669"/>
    <property type="project" value="TreeGrafter"/>
</dbReference>
<dbReference type="AlphaFoldDB" id="A0A7L1NAR9"/>
<feature type="non-terminal residue" evidence="14">
    <location>
        <position position="1"/>
    </location>
</feature>
<evidence type="ECO:0000313" key="14">
    <source>
        <dbReference type="EMBL" id="NXN96519.1"/>
    </source>
</evidence>
<dbReference type="GO" id="GO:0008156">
    <property type="term" value="P:negative regulation of DNA replication"/>
    <property type="evidence" value="ECO:0007669"/>
    <property type="project" value="TreeGrafter"/>
</dbReference>
<keyword evidence="10" id="KW-0131">Cell cycle</keyword>
<evidence type="ECO:0000256" key="4">
    <source>
        <dbReference type="ARBA" id="ARBA00022794"/>
    </source>
</evidence>
<dbReference type="Pfam" id="PF07412">
    <property type="entry name" value="Geminin"/>
    <property type="match status" value="1"/>
</dbReference>
<dbReference type="Gene3D" id="1.20.5.1180">
    <property type="entry name" value="Geminin coiled-coil domain"/>
    <property type="match status" value="1"/>
</dbReference>
<dbReference type="SUPFAM" id="SSF111469">
    <property type="entry name" value="Geminin coiled-coil domain"/>
    <property type="match status" value="1"/>
</dbReference>
<evidence type="ECO:0000313" key="15">
    <source>
        <dbReference type="Proteomes" id="UP000565785"/>
    </source>
</evidence>
<dbReference type="PANTHER" id="PTHR13372:SF3">
    <property type="entry name" value="MULTICILIN"/>
    <property type="match status" value="1"/>
</dbReference>
<accession>A0A7L1NAR9</accession>
<keyword evidence="6" id="KW-0175">Coiled coil</keyword>
<gene>
    <name evidence="14" type="primary">Mcidas</name>
    <name evidence="14" type="ORF">RHICYA_R02632</name>
</gene>
<evidence type="ECO:0000256" key="6">
    <source>
        <dbReference type="ARBA" id="ARBA00023054"/>
    </source>
</evidence>
<keyword evidence="15" id="KW-1185">Reference proteome</keyword>
<comment type="caution">
    <text evidence="14">The sequence shown here is derived from an EMBL/GenBank/DDBJ whole genome shotgun (WGS) entry which is preliminary data.</text>
</comment>
<name>A0A7L1NAR9_RHICY</name>
<evidence type="ECO:0000256" key="7">
    <source>
        <dbReference type="ARBA" id="ARBA00023159"/>
    </source>
</evidence>
<dbReference type="EMBL" id="VXBP01004343">
    <property type="protein sequence ID" value="NXN96519.1"/>
    <property type="molecule type" value="Genomic_DNA"/>
</dbReference>
<evidence type="ECO:0000256" key="13">
    <source>
        <dbReference type="SAM" id="MobiDB-lite"/>
    </source>
</evidence>
<comment type="similarity">
    <text evidence="2">Belongs to the geminin family.</text>
</comment>